<proteinExistence type="predicted"/>
<dbReference type="Proteomes" id="UP000219775">
    <property type="component" value="Unassembled WGS sequence"/>
</dbReference>
<organism evidence="1 2">
    <name type="scientific">Bacillus pseudomycoides</name>
    <dbReference type="NCBI Taxonomy" id="64104"/>
    <lineage>
        <taxon>Bacteria</taxon>
        <taxon>Bacillati</taxon>
        <taxon>Bacillota</taxon>
        <taxon>Bacilli</taxon>
        <taxon>Bacillales</taxon>
        <taxon>Bacillaceae</taxon>
        <taxon>Bacillus</taxon>
        <taxon>Bacillus cereus group</taxon>
    </lineage>
</organism>
<accession>A0A2B6IEU2</accession>
<evidence type="ECO:0000313" key="2">
    <source>
        <dbReference type="Proteomes" id="UP000219775"/>
    </source>
</evidence>
<name>A0A2B6IEU2_9BACI</name>
<gene>
    <name evidence="1" type="ORF">CN613_23640</name>
</gene>
<dbReference type="EMBL" id="NUDP01000100">
    <property type="protein sequence ID" value="PEM66093.1"/>
    <property type="molecule type" value="Genomic_DNA"/>
</dbReference>
<dbReference type="AlphaFoldDB" id="A0A2B6IEU2"/>
<evidence type="ECO:0000313" key="1">
    <source>
        <dbReference type="EMBL" id="PEM66093.1"/>
    </source>
</evidence>
<reference evidence="1 2" key="1">
    <citation type="submission" date="2017-09" db="EMBL/GenBank/DDBJ databases">
        <title>Large-scale bioinformatics analysis of Bacillus genomes uncovers conserved roles of natural products in bacterial physiology.</title>
        <authorList>
            <consortium name="Agbiome Team Llc"/>
            <person name="Bleich R.M."/>
            <person name="Grubbs K.J."/>
            <person name="Santa Maria K.C."/>
            <person name="Allen S.E."/>
            <person name="Farag S."/>
            <person name="Shank E.A."/>
            <person name="Bowers A."/>
        </authorList>
    </citation>
    <scope>NUCLEOTIDE SEQUENCE [LARGE SCALE GENOMIC DNA]</scope>
    <source>
        <strain evidence="1 2">AFS009893</strain>
    </source>
</reference>
<protein>
    <submittedName>
        <fullName evidence="1">Uncharacterized protein</fullName>
    </submittedName>
</protein>
<comment type="caution">
    <text evidence="1">The sequence shown here is derived from an EMBL/GenBank/DDBJ whole genome shotgun (WGS) entry which is preliminary data.</text>
</comment>
<sequence length="97" mass="10972">MLNIPTKRSLLPICSKALLRIHIKGENEGITIKKLLIRYGLFYFVLGGMNYILSSSSILNCADTLILLVTLLFLFVINGLFVIHVLLHVFSRDKVKL</sequence>